<evidence type="ECO:0000313" key="11">
    <source>
        <dbReference type="EMBL" id="PVH18850.1"/>
    </source>
</evidence>
<dbReference type="InterPro" id="IPR024929">
    <property type="entry name" value="GNL2_CP_dom"/>
</dbReference>
<dbReference type="InterPro" id="IPR027417">
    <property type="entry name" value="P-loop_NTPase"/>
</dbReference>
<evidence type="ECO:0000259" key="10">
    <source>
        <dbReference type="PROSITE" id="PS51721"/>
    </source>
</evidence>
<evidence type="ECO:0000256" key="2">
    <source>
        <dbReference type="ARBA" id="ARBA00003892"/>
    </source>
</evidence>
<feature type="domain" description="CP-type G" evidence="10">
    <location>
        <begin position="213"/>
        <end position="431"/>
    </location>
</feature>
<evidence type="ECO:0000256" key="8">
    <source>
        <dbReference type="RuleBase" id="RU364023"/>
    </source>
</evidence>
<gene>
    <name evidence="11" type="ORF">CXQ85_001140</name>
</gene>
<feature type="compositionally biased region" description="Basic and acidic residues" evidence="9">
    <location>
        <begin position="558"/>
        <end position="575"/>
    </location>
</feature>
<evidence type="ECO:0000313" key="12">
    <source>
        <dbReference type="Proteomes" id="UP000244309"/>
    </source>
</evidence>
<comment type="caution">
    <text evidence="11">The sequence shown here is derived from an EMBL/GenBank/DDBJ whole genome shotgun (WGS) entry which is preliminary data.</text>
</comment>
<feature type="compositionally biased region" description="Basic and acidic residues" evidence="9">
    <location>
        <begin position="538"/>
        <end position="551"/>
    </location>
</feature>
<dbReference type="Pfam" id="PF08153">
    <property type="entry name" value="NGP1NT"/>
    <property type="match status" value="1"/>
</dbReference>
<feature type="region of interest" description="Disordered" evidence="9">
    <location>
        <begin position="537"/>
        <end position="610"/>
    </location>
</feature>
<dbReference type="GO" id="GO:0005525">
    <property type="term" value="F:GTP binding"/>
    <property type="evidence" value="ECO:0007669"/>
    <property type="project" value="UniProtKB-KW"/>
</dbReference>
<dbReference type="GeneID" id="37006471"/>
<dbReference type="PRINTS" id="PR00326">
    <property type="entry name" value="GTP1OBG"/>
</dbReference>
<evidence type="ECO:0000256" key="4">
    <source>
        <dbReference type="ARBA" id="ARBA00022127"/>
    </source>
</evidence>
<dbReference type="STRING" id="45357.A0A2V1ALA9"/>
<name>A0A2V1ALA9_9ASCO</name>
<dbReference type="GO" id="GO:0005730">
    <property type="term" value="C:nucleolus"/>
    <property type="evidence" value="ECO:0007669"/>
    <property type="project" value="UniProtKB-SubCell"/>
</dbReference>
<keyword evidence="7 8" id="KW-0539">Nucleus</keyword>
<evidence type="ECO:0000256" key="7">
    <source>
        <dbReference type="ARBA" id="ARBA00023242"/>
    </source>
</evidence>
<feature type="compositionally biased region" description="Acidic residues" evidence="9">
    <location>
        <begin position="576"/>
        <end position="610"/>
    </location>
</feature>
<dbReference type="Pfam" id="PF01926">
    <property type="entry name" value="MMR_HSR1"/>
    <property type="match status" value="1"/>
</dbReference>
<dbReference type="EMBL" id="PKFO01000001">
    <property type="protein sequence ID" value="PVH18850.1"/>
    <property type="molecule type" value="Genomic_DNA"/>
</dbReference>
<evidence type="ECO:0000256" key="5">
    <source>
        <dbReference type="ARBA" id="ARBA00022741"/>
    </source>
</evidence>
<dbReference type="PANTHER" id="PTHR11089">
    <property type="entry name" value="GTP-BINDING PROTEIN-RELATED"/>
    <property type="match status" value="1"/>
</dbReference>
<dbReference type="InterPro" id="IPR006073">
    <property type="entry name" value="GTP-bd"/>
</dbReference>
<dbReference type="InterPro" id="IPR030378">
    <property type="entry name" value="G_CP_dom"/>
</dbReference>
<dbReference type="InterPro" id="IPR050755">
    <property type="entry name" value="TRAFAC_YlqF/YawG_RiboMat"/>
</dbReference>
<dbReference type="Proteomes" id="UP000244309">
    <property type="component" value="Unassembled WGS sequence"/>
</dbReference>
<accession>A0A2V1ALA9</accession>
<dbReference type="OrthoDB" id="444945at2759"/>
<reference evidence="11 12" key="1">
    <citation type="submission" date="2017-12" db="EMBL/GenBank/DDBJ databases">
        <title>Genome Sequence of a Multidrug-Resistant Candida haemulonii Isolate from a Patient with Chronic Leg Ulcers in Israel.</title>
        <authorList>
            <person name="Chow N.A."/>
            <person name="Gade L."/>
            <person name="Batra D."/>
            <person name="Rowe L.A."/>
            <person name="Ben-Ami R."/>
            <person name="Loparev V.N."/>
            <person name="Litvintseva A.P."/>
        </authorList>
    </citation>
    <scope>NUCLEOTIDE SEQUENCE [LARGE SCALE GENOMIC DNA]</scope>
    <source>
        <strain evidence="11 12">B11899</strain>
    </source>
</reference>
<evidence type="ECO:0000256" key="3">
    <source>
        <dbReference type="ARBA" id="ARBA00004604"/>
    </source>
</evidence>
<keyword evidence="12" id="KW-1185">Reference proteome</keyword>
<dbReference type="Gene3D" id="1.10.1580.10">
    <property type="match status" value="1"/>
</dbReference>
<dbReference type="AlphaFoldDB" id="A0A2V1ALA9"/>
<proteinExistence type="inferred from homology"/>
<comment type="function">
    <text evidence="1">May be involved in the mitochondrial lipid metabolism.</text>
</comment>
<dbReference type="VEuPathDB" id="FungiDB:CXQ85_001140"/>
<comment type="subcellular location">
    <subcellularLocation>
        <location evidence="3 8">Nucleus</location>
        <location evidence="3 8">Nucleolus</location>
    </subcellularLocation>
</comment>
<comment type="function">
    <text evidence="2 8">GTPase that associates with pre-60S ribosomal subunits in the nucleolus and is required for their nuclear export and maturation.</text>
</comment>
<dbReference type="Gene3D" id="3.40.50.300">
    <property type="entry name" value="P-loop containing nucleotide triphosphate hydrolases"/>
    <property type="match status" value="2"/>
</dbReference>
<evidence type="ECO:0000256" key="9">
    <source>
        <dbReference type="SAM" id="MobiDB-lite"/>
    </source>
</evidence>
<sequence>MGTQKKEKQRRVREGDTRDGNLRVKGENFYKDAKKVRHLSMYKTGRAVRNAKGEIIKAAALQSTDLPNARVDPNKKWFGNTRVIAQDALTHFREAMGDKKHDTYSVLLKRNKLPMSLLDEKDQTDSPTARILETESYEHAFGPKQQRKKPRSQAASSLEELAELTENDSKAYQEKQELDATLGLMGGSFLDSEDYTQTAKEAIFHKGQSKRIWNELYKVIDSSDVVIHVLDARNPLGTRCESVEKYIREECAHKHLIYVLNKCDLVPTWVAVCIFVSHLLVSVANAILSSIPKPFVRVNVSINFGLTTHLPVTSLEDQCYPPAGPCFKAAWVKHLSKSYPTLAFHASIKNSFGKGSLIQLLRQFSTLHSDRKQVSVGFIGYPNTGKSSIINTLRQKKVCQVAPIPGETKVWQYITLMKRIFLIDCPGIVPPSNRDTESDILFRGVVRVEHVSNPEQYIPDMLEKCERKHLERTYEIKGWANYEEDPSLLERASNEFIELIARKQGRLLKGGEPDESAVAKQVLNDFNRGKIPWFVQPPKDEEVRTGEDKKADFKRKRAERELEKEAQESAKRLKLDEEEGEEEEQAEEDEEAEEDASEEKEVSEEAEDKE</sequence>
<protein>
    <recommendedName>
        <fullName evidence="4 8">Nucleolar GTP-binding protein 2</fullName>
    </recommendedName>
</protein>
<keyword evidence="6 8" id="KW-0342">GTP-binding</keyword>
<evidence type="ECO:0000256" key="1">
    <source>
        <dbReference type="ARBA" id="ARBA00003269"/>
    </source>
</evidence>
<organism evidence="11 12">
    <name type="scientific">Candidozyma haemuli</name>
    <dbReference type="NCBI Taxonomy" id="45357"/>
    <lineage>
        <taxon>Eukaryota</taxon>
        <taxon>Fungi</taxon>
        <taxon>Dikarya</taxon>
        <taxon>Ascomycota</taxon>
        <taxon>Saccharomycotina</taxon>
        <taxon>Pichiomycetes</taxon>
        <taxon>Metschnikowiaceae</taxon>
        <taxon>Candidozyma</taxon>
    </lineage>
</organism>
<keyword evidence="5 8" id="KW-0547">Nucleotide-binding</keyword>
<dbReference type="CDD" id="cd01858">
    <property type="entry name" value="NGP_1"/>
    <property type="match status" value="1"/>
</dbReference>
<dbReference type="InterPro" id="IPR012971">
    <property type="entry name" value="NOG2_N_dom"/>
</dbReference>
<dbReference type="RefSeq" id="XP_025339790.1">
    <property type="nucleotide sequence ID" value="XM_025484859.1"/>
</dbReference>
<dbReference type="SUPFAM" id="SSF52540">
    <property type="entry name" value="P-loop containing nucleoside triphosphate hydrolases"/>
    <property type="match status" value="1"/>
</dbReference>
<dbReference type="InterPro" id="IPR023179">
    <property type="entry name" value="GTP-bd_ortho_bundle_sf"/>
</dbReference>
<comment type="similarity">
    <text evidence="8">Belongs to the TRAFAC class YlqF/YawG GTPase family. NOG2 subfamily.</text>
</comment>
<dbReference type="PROSITE" id="PS51721">
    <property type="entry name" value="G_CP"/>
    <property type="match status" value="1"/>
</dbReference>
<dbReference type="PANTHER" id="PTHR11089:SF9">
    <property type="entry name" value="NUCLEOLAR GTP-BINDING PROTEIN 2"/>
    <property type="match status" value="1"/>
</dbReference>
<evidence type="ECO:0000256" key="6">
    <source>
        <dbReference type="ARBA" id="ARBA00023134"/>
    </source>
</evidence>
<feature type="region of interest" description="Disordered" evidence="9">
    <location>
        <begin position="1"/>
        <end position="23"/>
    </location>
</feature>